<protein>
    <submittedName>
        <fullName evidence="1">Uncharacterized protein</fullName>
    </submittedName>
</protein>
<dbReference type="KEGG" id="pacp:FAZ97_30905"/>
<keyword evidence="2" id="KW-1185">Reference proteome</keyword>
<sequence length="81" mass="8778">MASHDAAGSRGAPTKHSQDRACVRACRSCASPCSCSPSTFASISSGRSWRRTGKRSRTHPASWFRGSCSRFPAWSRSLRCA</sequence>
<evidence type="ECO:0000313" key="2">
    <source>
        <dbReference type="Proteomes" id="UP000434209"/>
    </source>
</evidence>
<dbReference type="EMBL" id="CP046912">
    <property type="protein sequence ID" value="QGZ60160.1"/>
    <property type="molecule type" value="Genomic_DNA"/>
</dbReference>
<name>A0A7Z2GEP1_9BURK</name>
<dbReference type="Proteomes" id="UP000434209">
    <property type="component" value="Chromosome 4"/>
</dbReference>
<proteinExistence type="predicted"/>
<accession>A0A7Z2GEP1</accession>
<dbReference type="AlphaFoldDB" id="A0A7Z2GEP1"/>
<evidence type="ECO:0000313" key="1">
    <source>
        <dbReference type="EMBL" id="QGZ60160.1"/>
    </source>
</evidence>
<reference evidence="1 2" key="1">
    <citation type="submission" date="2019-12" db="EMBL/GenBank/DDBJ databases">
        <title>Paraburkholderia acidiphila 7Q-K02 sp. nov and Paraburkholderia acidisoli DHF22 sp. nov., two strains isolated from forest soil.</title>
        <authorList>
            <person name="Gao Z."/>
            <person name="Qiu L."/>
        </authorList>
    </citation>
    <scope>NUCLEOTIDE SEQUENCE [LARGE SCALE GENOMIC DNA]</scope>
    <source>
        <strain evidence="1 2">7Q-K02</strain>
    </source>
</reference>
<organism evidence="1 2">
    <name type="scientific">Paraburkholderia acidiphila</name>
    <dbReference type="NCBI Taxonomy" id="2571747"/>
    <lineage>
        <taxon>Bacteria</taxon>
        <taxon>Pseudomonadati</taxon>
        <taxon>Pseudomonadota</taxon>
        <taxon>Betaproteobacteria</taxon>
        <taxon>Burkholderiales</taxon>
        <taxon>Burkholderiaceae</taxon>
        <taxon>Paraburkholderia</taxon>
    </lineage>
</organism>
<gene>
    <name evidence="1" type="ORF">FAZ97_30905</name>
</gene>